<dbReference type="GO" id="GO:0022857">
    <property type="term" value="F:transmembrane transporter activity"/>
    <property type="evidence" value="ECO:0007669"/>
    <property type="project" value="InterPro"/>
</dbReference>
<protein>
    <submittedName>
        <fullName evidence="8">Major facilitator superfamily protein</fullName>
    </submittedName>
</protein>
<reference evidence="8 9" key="1">
    <citation type="journal article" date="2015" name="Genome Announc.">
        <title>Expanding the biotechnology potential of lactobacilli through comparative genomics of 213 strains and associated genera.</title>
        <authorList>
            <person name="Sun Z."/>
            <person name="Harris H.M."/>
            <person name="McCann A."/>
            <person name="Guo C."/>
            <person name="Argimon S."/>
            <person name="Zhang W."/>
            <person name="Yang X."/>
            <person name="Jeffery I.B."/>
            <person name="Cooney J.C."/>
            <person name="Kagawa T.F."/>
            <person name="Liu W."/>
            <person name="Song Y."/>
            <person name="Salvetti E."/>
            <person name="Wrobel A."/>
            <person name="Rasinkangas P."/>
            <person name="Parkhill J."/>
            <person name="Rea M.C."/>
            <person name="O'Sullivan O."/>
            <person name="Ritari J."/>
            <person name="Douillard F.P."/>
            <person name="Paul Ross R."/>
            <person name="Yang R."/>
            <person name="Briner A.E."/>
            <person name="Felis G.E."/>
            <person name="de Vos W.M."/>
            <person name="Barrangou R."/>
            <person name="Klaenhammer T.R."/>
            <person name="Caufield P.W."/>
            <person name="Cui Y."/>
            <person name="Zhang H."/>
            <person name="O'Toole P.W."/>
        </authorList>
    </citation>
    <scope>NUCLEOTIDE SEQUENCE [LARGE SCALE GENOMIC DNA]</scope>
    <source>
        <strain evidence="8 9">DSM 16698</strain>
    </source>
</reference>
<dbReference type="PANTHER" id="PTHR23514">
    <property type="entry name" value="BYPASS OF STOP CODON PROTEIN 6"/>
    <property type="match status" value="1"/>
</dbReference>
<keyword evidence="4 7" id="KW-0812">Transmembrane</keyword>
<proteinExistence type="inferred from homology"/>
<dbReference type="InterPro" id="IPR036259">
    <property type="entry name" value="MFS_trans_sf"/>
</dbReference>
<keyword evidence="3" id="KW-0813">Transport</keyword>
<dbReference type="InterPro" id="IPR051788">
    <property type="entry name" value="MFS_Transporter"/>
</dbReference>
<dbReference type="Pfam" id="PF07690">
    <property type="entry name" value="MFS_1"/>
    <property type="match status" value="1"/>
</dbReference>
<comment type="subcellular location">
    <subcellularLocation>
        <location evidence="1">Cell membrane</location>
        <topology evidence="1">Multi-pass membrane protein</topology>
    </subcellularLocation>
</comment>
<keyword evidence="6 7" id="KW-0472">Membrane</keyword>
<evidence type="ECO:0000313" key="9">
    <source>
        <dbReference type="Proteomes" id="UP000051529"/>
    </source>
</evidence>
<keyword evidence="5 7" id="KW-1133">Transmembrane helix</keyword>
<comment type="similarity">
    <text evidence="2">Belongs to the major facilitator superfamily.</text>
</comment>
<comment type="caution">
    <text evidence="8">The sequence shown here is derived from an EMBL/GenBank/DDBJ whole genome shotgun (WGS) entry which is preliminary data.</text>
</comment>
<dbReference type="SUPFAM" id="SSF103473">
    <property type="entry name" value="MFS general substrate transporter"/>
    <property type="match status" value="1"/>
</dbReference>
<feature type="transmembrane region" description="Helical" evidence="7">
    <location>
        <begin position="56"/>
        <end position="79"/>
    </location>
</feature>
<feature type="transmembrane region" description="Helical" evidence="7">
    <location>
        <begin position="29"/>
        <end position="50"/>
    </location>
</feature>
<dbReference type="AlphaFoldDB" id="A0A0R2KZF7"/>
<dbReference type="GO" id="GO:0005886">
    <property type="term" value="C:plasma membrane"/>
    <property type="evidence" value="ECO:0007669"/>
    <property type="project" value="UniProtKB-SubCell"/>
</dbReference>
<organism evidence="8 9">
    <name type="scientific">Lactobacillus amylovorus subsp. animalium DSM 16698</name>
    <dbReference type="NCBI Taxonomy" id="695563"/>
    <lineage>
        <taxon>Bacteria</taxon>
        <taxon>Bacillati</taxon>
        <taxon>Bacillota</taxon>
        <taxon>Bacilli</taxon>
        <taxon>Lactobacillales</taxon>
        <taxon>Lactobacillaceae</taxon>
        <taxon>Lactobacillus</taxon>
        <taxon>Lactobacillus amylovorus subsp. animalium</taxon>
    </lineage>
</organism>
<sequence length="183" mass="20283">MPYDLGAESIDAALNYYVASNYSPRVMNFLHCFYGVGAIISPNIMAFALLKANWHAGYLWTAILQGFILFVCIISLPLWKVNEKANVDSETSESVGIMSSLKVPGVIFTLFTFFSYYAGEATYFLWTSSYFAGTKRNINSELIASFGSLLFGGLMLGRLIAGFISHRLSDKKLIRIGLIIEAI</sequence>
<dbReference type="EMBL" id="JQBQ01000006">
    <property type="protein sequence ID" value="KRN92604.1"/>
    <property type="molecule type" value="Genomic_DNA"/>
</dbReference>
<dbReference type="Proteomes" id="UP000051529">
    <property type="component" value="Unassembled WGS sequence"/>
</dbReference>
<dbReference type="RefSeq" id="WP_201782608.1">
    <property type="nucleotide sequence ID" value="NZ_JQBQ01000006.1"/>
</dbReference>
<dbReference type="InterPro" id="IPR011701">
    <property type="entry name" value="MFS"/>
</dbReference>
<dbReference type="PATRIC" id="fig|695563.3.peg.1645"/>
<evidence type="ECO:0000256" key="1">
    <source>
        <dbReference type="ARBA" id="ARBA00004651"/>
    </source>
</evidence>
<evidence type="ECO:0000256" key="2">
    <source>
        <dbReference type="ARBA" id="ARBA00008335"/>
    </source>
</evidence>
<accession>A0A0R2KZF7</accession>
<evidence type="ECO:0000256" key="6">
    <source>
        <dbReference type="ARBA" id="ARBA00023136"/>
    </source>
</evidence>
<feature type="transmembrane region" description="Helical" evidence="7">
    <location>
        <begin position="142"/>
        <end position="165"/>
    </location>
</feature>
<dbReference type="Gene3D" id="1.20.1250.20">
    <property type="entry name" value="MFS general substrate transporter like domains"/>
    <property type="match status" value="1"/>
</dbReference>
<evidence type="ECO:0000256" key="5">
    <source>
        <dbReference type="ARBA" id="ARBA00022989"/>
    </source>
</evidence>
<evidence type="ECO:0000256" key="4">
    <source>
        <dbReference type="ARBA" id="ARBA00022692"/>
    </source>
</evidence>
<dbReference type="PANTHER" id="PTHR23514:SF3">
    <property type="entry name" value="BYPASS OF STOP CODON PROTEIN 6"/>
    <property type="match status" value="1"/>
</dbReference>
<gene>
    <name evidence="8" type="ORF">IV44_GL001575</name>
</gene>
<name>A0A0R2KZF7_LACAM</name>
<evidence type="ECO:0000256" key="7">
    <source>
        <dbReference type="SAM" id="Phobius"/>
    </source>
</evidence>
<evidence type="ECO:0000256" key="3">
    <source>
        <dbReference type="ARBA" id="ARBA00022448"/>
    </source>
</evidence>
<feature type="transmembrane region" description="Helical" evidence="7">
    <location>
        <begin position="100"/>
        <end position="119"/>
    </location>
</feature>
<evidence type="ECO:0000313" key="8">
    <source>
        <dbReference type="EMBL" id="KRN92604.1"/>
    </source>
</evidence>